<evidence type="ECO:0000313" key="2">
    <source>
        <dbReference type="Proteomes" id="UP000257080"/>
    </source>
</evidence>
<accession>A0A3E0WEI9</accession>
<dbReference type="AlphaFoldDB" id="A0A3E0WEI9"/>
<organism evidence="1 2">
    <name type="scientific">Subtercola boreus</name>
    <dbReference type="NCBI Taxonomy" id="120213"/>
    <lineage>
        <taxon>Bacteria</taxon>
        <taxon>Bacillati</taxon>
        <taxon>Actinomycetota</taxon>
        <taxon>Actinomycetes</taxon>
        <taxon>Micrococcales</taxon>
        <taxon>Microbacteriaceae</taxon>
        <taxon>Subtercola</taxon>
    </lineage>
</organism>
<name>A0A3E0WEI9_9MICO</name>
<reference evidence="1 2" key="1">
    <citation type="submission" date="2017-04" db="EMBL/GenBank/DDBJ databases">
        <title>Comparative genome analysis of Subtercola boreus.</title>
        <authorList>
            <person name="Cho Y.-J."/>
            <person name="Cho A."/>
            <person name="Kim O.-S."/>
            <person name="Lee J.-I."/>
        </authorList>
    </citation>
    <scope>NUCLEOTIDE SEQUENCE [LARGE SCALE GENOMIC DNA]</scope>
    <source>
        <strain evidence="1 2">P28004</strain>
    </source>
</reference>
<evidence type="ECO:0000313" key="1">
    <source>
        <dbReference type="EMBL" id="RFA28631.1"/>
    </source>
</evidence>
<dbReference type="Proteomes" id="UP000257080">
    <property type="component" value="Unassembled WGS sequence"/>
</dbReference>
<dbReference type="OrthoDB" id="5119550at2"/>
<dbReference type="RefSeq" id="WP_116417427.1">
    <property type="nucleotide sequence ID" value="NZ_NBXC01000008.1"/>
</dbReference>
<comment type="caution">
    <text evidence="1">The sequence shown here is derived from an EMBL/GenBank/DDBJ whole genome shotgun (WGS) entry which is preliminary data.</text>
</comment>
<proteinExistence type="predicted"/>
<gene>
    <name evidence="1" type="ORF">B7R25_02560</name>
</gene>
<sequence>MNLGPLSSYPLPSAVNSAYGVKPAQELVDQLGITKQPTADLGPRADAAFQSQRRGDQAPARTLLVDDLGVSESKADEALARLPKL</sequence>
<dbReference type="EMBL" id="NBXE01000008">
    <property type="protein sequence ID" value="RFA28631.1"/>
    <property type="molecule type" value="Genomic_DNA"/>
</dbReference>
<protein>
    <submittedName>
        <fullName evidence="1">Uncharacterized protein</fullName>
    </submittedName>
</protein>